<keyword evidence="4" id="KW-0804">Transcription</keyword>
<dbReference type="RefSeq" id="WP_198343079.1">
    <property type="nucleotide sequence ID" value="NZ_CP021425.1"/>
</dbReference>
<dbReference type="Pfam" id="PF03466">
    <property type="entry name" value="LysR_substrate"/>
    <property type="match status" value="1"/>
</dbReference>
<keyword evidence="2" id="KW-0805">Transcription regulation</keyword>
<dbReference type="PANTHER" id="PTHR30537">
    <property type="entry name" value="HTH-TYPE TRANSCRIPTIONAL REGULATOR"/>
    <property type="match status" value="1"/>
</dbReference>
<evidence type="ECO:0000259" key="5">
    <source>
        <dbReference type="PROSITE" id="PS50931"/>
    </source>
</evidence>
<feature type="domain" description="HTH lysR-type" evidence="5">
    <location>
        <begin position="6"/>
        <end position="63"/>
    </location>
</feature>
<comment type="similarity">
    <text evidence="1">Belongs to the LysR transcriptional regulatory family.</text>
</comment>
<dbReference type="InterPro" id="IPR036388">
    <property type="entry name" value="WH-like_DNA-bd_sf"/>
</dbReference>
<dbReference type="Pfam" id="PF00126">
    <property type="entry name" value="HTH_1"/>
    <property type="match status" value="1"/>
</dbReference>
<sequence>MHAKAPPIQWLPVFEAAARLCSFKKAADELCVTPPAISQQIKALEDYLGITLFDRTERRLKLTPAGQHYYLTVQQIIKMHVKSYYDLERRFKNPILQVSVPLYIAQEILIPNFLSFRKRAPEIDLRLTTGSELVDFDNDTVDAAIRFGDGNWPELECRPLLPVTPILVCSPKYLSENNLNTETYFDASVLKKQVIISLREDLQDWQQALPELDPADKIICDSYFSVIKSAEEGLGIAIGLLPIINKSIGKNHLVPLSSPEFRSDVGYWLVAPKPIEDRPAIVLFYDWLADLLKDFSA</sequence>
<evidence type="ECO:0000256" key="2">
    <source>
        <dbReference type="ARBA" id="ARBA00023015"/>
    </source>
</evidence>
<dbReference type="GO" id="GO:0006351">
    <property type="term" value="P:DNA-templated transcription"/>
    <property type="evidence" value="ECO:0007669"/>
    <property type="project" value="TreeGrafter"/>
</dbReference>
<dbReference type="Gene3D" id="3.40.190.10">
    <property type="entry name" value="Periplasmic binding protein-like II"/>
    <property type="match status" value="2"/>
</dbReference>
<dbReference type="InterPro" id="IPR005119">
    <property type="entry name" value="LysR_subst-bd"/>
</dbReference>
<dbReference type="InterPro" id="IPR000847">
    <property type="entry name" value="LysR_HTH_N"/>
</dbReference>
<dbReference type="InterPro" id="IPR036390">
    <property type="entry name" value="WH_DNA-bd_sf"/>
</dbReference>
<evidence type="ECO:0000256" key="3">
    <source>
        <dbReference type="ARBA" id="ARBA00023125"/>
    </source>
</evidence>
<dbReference type="GO" id="GO:0003700">
    <property type="term" value="F:DNA-binding transcription factor activity"/>
    <property type="evidence" value="ECO:0007669"/>
    <property type="project" value="InterPro"/>
</dbReference>
<dbReference type="EMBL" id="CP021425">
    <property type="protein sequence ID" value="ARU58446.1"/>
    <property type="molecule type" value="Genomic_DNA"/>
</dbReference>
<gene>
    <name evidence="6" type="ORF">OLMES_4450</name>
</gene>
<name>A0A1Y0IF72_9GAMM</name>
<evidence type="ECO:0000256" key="1">
    <source>
        <dbReference type="ARBA" id="ARBA00009437"/>
    </source>
</evidence>
<dbReference type="PANTHER" id="PTHR30537:SF74">
    <property type="entry name" value="HTH-TYPE TRANSCRIPTIONAL REGULATOR TRPI"/>
    <property type="match status" value="1"/>
</dbReference>
<protein>
    <submittedName>
        <fullName evidence="6">DNA-binding transcriptional dual regulator</fullName>
    </submittedName>
</protein>
<dbReference type="GO" id="GO:0043565">
    <property type="term" value="F:sequence-specific DNA binding"/>
    <property type="evidence" value="ECO:0007669"/>
    <property type="project" value="TreeGrafter"/>
</dbReference>
<dbReference type="AlphaFoldDB" id="A0A1Y0IF72"/>
<dbReference type="InterPro" id="IPR058163">
    <property type="entry name" value="LysR-type_TF_proteobact-type"/>
</dbReference>
<dbReference type="SUPFAM" id="SSF46785">
    <property type="entry name" value="Winged helix' DNA-binding domain"/>
    <property type="match status" value="1"/>
</dbReference>
<keyword evidence="7" id="KW-1185">Reference proteome</keyword>
<evidence type="ECO:0000256" key="4">
    <source>
        <dbReference type="ARBA" id="ARBA00023163"/>
    </source>
</evidence>
<reference evidence="6 7" key="1">
    <citation type="submission" date="2017-05" db="EMBL/GenBank/DDBJ databases">
        <title>Genomic insights into alkan degradation activity of Oleiphilus messinensis.</title>
        <authorList>
            <person name="Kozyavkin S.A."/>
            <person name="Slesarev A.I."/>
            <person name="Golyshin P.N."/>
            <person name="Korzhenkov A."/>
            <person name="Golyshina O.N."/>
            <person name="Toshchakov S.V."/>
        </authorList>
    </citation>
    <scope>NUCLEOTIDE SEQUENCE [LARGE SCALE GENOMIC DNA]</scope>
    <source>
        <strain evidence="6 7">ME102</strain>
    </source>
</reference>
<evidence type="ECO:0000313" key="7">
    <source>
        <dbReference type="Proteomes" id="UP000196027"/>
    </source>
</evidence>
<dbReference type="PRINTS" id="PR00039">
    <property type="entry name" value="HTHLYSR"/>
</dbReference>
<dbReference type="Gene3D" id="1.10.10.10">
    <property type="entry name" value="Winged helix-like DNA-binding domain superfamily/Winged helix DNA-binding domain"/>
    <property type="match status" value="1"/>
</dbReference>
<keyword evidence="3 6" id="KW-0238">DNA-binding</keyword>
<dbReference type="FunFam" id="1.10.10.10:FF:000001">
    <property type="entry name" value="LysR family transcriptional regulator"/>
    <property type="match status" value="1"/>
</dbReference>
<dbReference type="KEGG" id="ome:OLMES_4450"/>
<accession>A0A1Y0IF72</accession>
<dbReference type="SUPFAM" id="SSF53850">
    <property type="entry name" value="Periplasmic binding protein-like II"/>
    <property type="match status" value="1"/>
</dbReference>
<proteinExistence type="inferred from homology"/>
<evidence type="ECO:0000313" key="6">
    <source>
        <dbReference type="EMBL" id="ARU58446.1"/>
    </source>
</evidence>
<organism evidence="6 7">
    <name type="scientific">Oleiphilus messinensis</name>
    <dbReference type="NCBI Taxonomy" id="141451"/>
    <lineage>
        <taxon>Bacteria</taxon>
        <taxon>Pseudomonadati</taxon>
        <taxon>Pseudomonadota</taxon>
        <taxon>Gammaproteobacteria</taxon>
        <taxon>Oceanospirillales</taxon>
        <taxon>Oleiphilaceae</taxon>
        <taxon>Oleiphilus</taxon>
    </lineage>
</organism>
<dbReference type="Proteomes" id="UP000196027">
    <property type="component" value="Chromosome"/>
</dbReference>
<dbReference type="PROSITE" id="PS50931">
    <property type="entry name" value="HTH_LYSR"/>
    <property type="match status" value="1"/>
</dbReference>